<sequence length="203" mass="22359">MTESMLVEFLQDVMKHATSRSVIVFRPISSVKVCLGKASGLSILLPMTSNGIPVKDGLLKRSWSSPFAMAMFSRSAASTTYTIAETARQYLSHMLRNLGWPPRSHNFIVTFPFVTFLILNPTVGIISSLKPPVAIEFTSDVFPAFWSPIKESSISCLKKRLRSQLRKASQNPMAPGPCRLRGAARSGGRRRRRRRGSCGAATG</sequence>
<feature type="compositionally biased region" description="Basic residues" evidence="1">
    <location>
        <begin position="187"/>
        <end position="196"/>
    </location>
</feature>
<name>C4J1A6_MAIZE</name>
<accession>C4J1A6</accession>
<dbReference type="AlphaFoldDB" id="C4J1A6"/>
<feature type="region of interest" description="Disordered" evidence="1">
    <location>
        <begin position="166"/>
        <end position="203"/>
    </location>
</feature>
<evidence type="ECO:0000313" key="2">
    <source>
        <dbReference type="EMBL" id="ACR34956.1"/>
    </source>
</evidence>
<dbReference type="EMBL" id="BT084603">
    <property type="protein sequence ID" value="ACR34956.1"/>
    <property type="molecule type" value="mRNA"/>
</dbReference>
<reference evidence="2" key="1">
    <citation type="journal article" date="2009" name="PLoS Genet.">
        <title>Sequencing, mapping, and analysis of 27,455 maize full-length cDNAs.</title>
        <authorList>
            <person name="Soderlund C."/>
            <person name="Descour A."/>
            <person name="Kudrna D."/>
            <person name="Bomhoff M."/>
            <person name="Boyd L."/>
            <person name="Currie J."/>
            <person name="Angelova A."/>
            <person name="Collura K."/>
            <person name="Wissotski M."/>
            <person name="Ashley E."/>
            <person name="Morrow D."/>
            <person name="Fernandes J."/>
            <person name="Walbot V."/>
            <person name="Yu Y."/>
        </authorList>
    </citation>
    <scope>NUCLEOTIDE SEQUENCE</scope>
    <source>
        <strain evidence="2">B73</strain>
    </source>
</reference>
<protein>
    <submittedName>
        <fullName evidence="2">Uncharacterized protein</fullName>
    </submittedName>
</protein>
<reference evidence="2" key="2">
    <citation type="submission" date="2012-06" db="EMBL/GenBank/DDBJ databases">
        <authorList>
            <person name="Yu Y."/>
            <person name="Currie J."/>
            <person name="Lomeli R."/>
            <person name="Angelova A."/>
            <person name="Collura K."/>
            <person name="Wissotski M."/>
            <person name="Campos D."/>
            <person name="Kudrna D."/>
            <person name="Golser W."/>
            <person name="Ashely E."/>
            <person name="Descour A."/>
            <person name="Fernandes J."/>
            <person name="Soderlund C."/>
            <person name="Walbot V."/>
        </authorList>
    </citation>
    <scope>NUCLEOTIDE SEQUENCE</scope>
    <source>
        <strain evidence="2">B73</strain>
    </source>
</reference>
<evidence type="ECO:0000256" key="1">
    <source>
        <dbReference type="SAM" id="MobiDB-lite"/>
    </source>
</evidence>
<proteinExistence type="evidence at transcript level"/>
<organism evidence="2">
    <name type="scientific">Zea mays</name>
    <name type="common">Maize</name>
    <dbReference type="NCBI Taxonomy" id="4577"/>
    <lineage>
        <taxon>Eukaryota</taxon>
        <taxon>Viridiplantae</taxon>
        <taxon>Streptophyta</taxon>
        <taxon>Embryophyta</taxon>
        <taxon>Tracheophyta</taxon>
        <taxon>Spermatophyta</taxon>
        <taxon>Magnoliopsida</taxon>
        <taxon>Liliopsida</taxon>
        <taxon>Poales</taxon>
        <taxon>Poaceae</taxon>
        <taxon>PACMAD clade</taxon>
        <taxon>Panicoideae</taxon>
        <taxon>Andropogonodae</taxon>
        <taxon>Andropogoneae</taxon>
        <taxon>Tripsacinae</taxon>
        <taxon>Zea</taxon>
    </lineage>
</organism>